<dbReference type="SUPFAM" id="SSF54106">
    <property type="entry name" value="LysM domain"/>
    <property type="match status" value="1"/>
</dbReference>
<dbReference type="PROSITE" id="PS51782">
    <property type="entry name" value="LYSM"/>
    <property type="match status" value="1"/>
</dbReference>
<evidence type="ECO:0000256" key="7">
    <source>
        <dbReference type="ARBA" id="ARBA00022984"/>
    </source>
</evidence>
<keyword evidence="6 9" id="KW-0133">Cell shape</keyword>
<evidence type="ECO:0000256" key="10">
    <source>
        <dbReference type="SAM" id="SignalP"/>
    </source>
</evidence>
<sequence>MITRRAFTTLALSAAALAIVPGLSGLLGLAGGASVAHAADGEERLVTTYTVKKGDTLHTIAQEKGLGFLEMRAANPDVEPWLPEVGREVIVPSVHIAPKGMEKGVLISLGAMRLFHFQKDGTVNSYPIGIGAEGLETPTGETKIVRKKKNPNWYPTENIRKRKPHLPAMVPAGPDNPLGTRAMYLGWPAYLIHGTNLPEGVGRRVSSGCIRMYPWDVESVFEKVDVGLPVESLTKRHSVAYDDGRLWLEVHPTLDGWNALEARDEDRPRPGLTQDIINDVVAAAPESIRINWEAVEKVALEERGYPVAVGRAAQTAAR</sequence>
<dbReference type="AlphaFoldDB" id="K9GUH3"/>
<reference evidence="13 14" key="1">
    <citation type="journal article" date="2013" name="Genome Announc.">
        <title>Draft Genome Sequence of an Alphaproteobacterium, Caenispirillum salinarum AK4(T), Isolated from a Solar Saltern.</title>
        <authorList>
            <person name="Khatri I."/>
            <person name="Singh A."/>
            <person name="Korpole S."/>
            <person name="Pinnaka A.K."/>
            <person name="Subramanian S."/>
        </authorList>
    </citation>
    <scope>NUCLEOTIDE SEQUENCE [LARGE SCALE GENOMIC DNA]</scope>
    <source>
        <strain evidence="13 14">AK4</strain>
    </source>
</reference>
<dbReference type="GO" id="GO:0071555">
    <property type="term" value="P:cell wall organization"/>
    <property type="evidence" value="ECO:0007669"/>
    <property type="project" value="UniProtKB-UniRule"/>
</dbReference>
<dbReference type="RefSeq" id="WP_009541071.1">
    <property type="nucleotide sequence ID" value="NZ_ANHY01000012.1"/>
</dbReference>
<keyword evidence="4" id="KW-0808">Transferase</keyword>
<evidence type="ECO:0000313" key="13">
    <source>
        <dbReference type="EMBL" id="EKV29590.1"/>
    </source>
</evidence>
<keyword evidence="7 9" id="KW-0573">Peptidoglycan synthesis</keyword>
<feature type="active site" description="Proton donor/acceptor" evidence="9">
    <location>
        <position position="193"/>
    </location>
</feature>
<dbReference type="CDD" id="cd16913">
    <property type="entry name" value="YkuD_like"/>
    <property type="match status" value="1"/>
</dbReference>
<dbReference type="GO" id="GO:0005576">
    <property type="term" value="C:extracellular region"/>
    <property type="evidence" value="ECO:0007669"/>
    <property type="project" value="TreeGrafter"/>
</dbReference>
<dbReference type="CDD" id="cd00118">
    <property type="entry name" value="LysM"/>
    <property type="match status" value="1"/>
</dbReference>
<dbReference type="Proteomes" id="UP000009881">
    <property type="component" value="Unassembled WGS sequence"/>
</dbReference>
<name>K9GUH3_9PROT</name>
<dbReference type="PANTHER" id="PTHR30582:SF24">
    <property type="entry name" value="L,D-TRANSPEPTIDASE ERFK_SRFK-RELATED"/>
    <property type="match status" value="1"/>
</dbReference>
<dbReference type="Gene3D" id="3.10.350.10">
    <property type="entry name" value="LysM domain"/>
    <property type="match status" value="1"/>
</dbReference>
<dbReference type="GO" id="GO:0071972">
    <property type="term" value="F:peptidoglycan L,D-transpeptidase activity"/>
    <property type="evidence" value="ECO:0007669"/>
    <property type="project" value="TreeGrafter"/>
</dbReference>
<feature type="chain" id="PRO_5003929741" evidence="10">
    <location>
        <begin position="39"/>
        <end position="318"/>
    </location>
</feature>
<evidence type="ECO:0000256" key="6">
    <source>
        <dbReference type="ARBA" id="ARBA00022960"/>
    </source>
</evidence>
<dbReference type="PATRIC" id="fig|1238182.3.peg.2628"/>
<dbReference type="GO" id="GO:0008360">
    <property type="term" value="P:regulation of cell shape"/>
    <property type="evidence" value="ECO:0007669"/>
    <property type="project" value="UniProtKB-UniRule"/>
</dbReference>
<dbReference type="PROSITE" id="PS52029">
    <property type="entry name" value="LD_TPASE"/>
    <property type="match status" value="1"/>
</dbReference>
<feature type="active site" description="Nucleophile" evidence="9">
    <location>
        <position position="209"/>
    </location>
</feature>
<dbReference type="GO" id="GO:0018104">
    <property type="term" value="P:peptidoglycan-protein cross-linking"/>
    <property type="evidence" value="ECO:0007669"/>
    <property type="project" value="TreeGrafter"/>
</dbReference>
<protein>
    <submittedName>
        <fullName evidence="13">ErfK/YbiS/YcfS/YnhG family protein</fullName>
    </submittedName>
</protein>
<dbReference type="eggNOG" id="COG1376">
    <property type="taxonomic scope" value="Bacteria"/>
</dbReference>
<dbReference type="PANTHER" id="PTHR30582">
    <property type="entry name" value="L,D-TRANSPEPTIDASE"/>
    <property type="match status" value="1"/>
</dbReference>
<evidence type="ECO:0000256" key="1">
    <source>
        <dbReference type="ARBA" id="ARBA00004752"/>
    </source>
</evidence>
<evidence type="ECO:0000259" key="11">
    <source>
        <dbReference type="PROSITE" id="PS51782"/>
    </source>
</evidence>
<dbReference type="InterPro" id="IPR018392">
    <property type="entry name" value="LysM"/>
</dbReference>
<dbReference type="OrthoDB" id="8478453at2"/>
<feature type="signal peptide" evidence="10">
    <location>
        <begin position="1"/>
        <end position="38"/>
    </location>
</feature>
<dbReference type="SUPFAM" id="SSF141523">
    <property type="entry name" value="L,D-transpeptidase catalytic domain-like"/>
    <property type="match status" value="1"/>
</dbReference>
<dbReference type="Pfam" id="PF01476">
    <property type="entry name" value="LysM"/>
    <property type="match status" value="1"/>
</dbReference>
<dbReference type="InterPro" id="IPR050979">
    <property type="entry name" value="LD-transpeptidase"/>
</dbReference>
<evidence type="ECO:0000259" key="12">
    <source>
        <dbReference type="PROSITE" id="PS52029"/>
    </source>
</evidence>
<dbReference type="UniPathway" id="UPA00219"/>
<dbReference type="InterPro" id="IPR005490">
    <property type="entry name" value="LD_TPept_cat_dom"/>
</dbReference>
<keyword evidence="8 9" id="KW-0961">Cell wall biogenesis/degradation</keyword>
<accession>K9GUH3</accession>
<dbReference type="STRING" id="1238182.C882_0413"/>
<evidence type="ECO:0000256" key="8">
    <source>
        <dbReference type="ARBA" id="ARBA00023316"/>
    </source>
</evidence>
<proteinExistence type="inferred from homology"/>
<organism evidence="13 14">
    <name type="scientific">Caenispirillum salinarum AK4</name>
    <dbReference type="NCBI Taxonomy" id="1238182"/>
    <lineage>
        <taxon>Bacteria</taxon>
        <taxon>Pseudomonadati</taxon>
        <taxon>Pseudomonadota</taxon>
        <taxon>Alphaproteobacteria</taxon>
        <taxon>Rhodospirillales</taxon>
        <taxon>Novispirillaceae</taxon>
        <taxon>Caenispirillum</taxon>
    </lineage>
</organism>
<dbReference type="Pfam" id="PF03734">
    <property type="entry name" value="YkuD"/>
    <property type="match status" value="1"/>
</dbReference>
<dbReference type="GO" id="GO:0016757">
    <property type="term" value="F:glycosyltransferase activity"/>
    <property type="evidence" value="ECO:0007669"/>
    <property type="project" value="UniProtKB-KW"/>
</dbReference>
<evidence type="ECO:0000313" key="14">
    <source>
        <dbReference type="Proteomes" id="UP000009881"/>
    </source>
</evidence>
<gene>
    <name evidence="13" type="ORF">C882_0413</name>
</gene>
<dbReference type="InterPro" id="IPR036779">
    <property type="entry name" value="LysM_dom_sf"/>
</dbReference>
<evidence type="ECO:0000256" key="9">
    <source>
        <dbReference type="PROSITE-ProRule" id="PRU01373"/>
    </source>
</evidence>
<comment type="caution">
    <text evidence="13">The sequence shown here is derived from an EMBL/GenBank/DDBJ whole genome shotgun (WGS) entry which is preliminary data.</text>
</comment>
<dbReference type="EMBL" id="ANHY01000012">
    <property type="protein sequence ID" value="EKV29590.1"/>
    <property type="molecule type" value="Genomic_DNA"/>
</dbReference>
<dbReference type="InterPro" id="IPR038063">
    <property type="entry name" value="Transpep_catalytic_dom"/>
</dbReference>
<feature type="domain" description="LysM" evidence="11">
    <location>
        <begin position="47"/>
        <end position="91"/>
    </location>
</feature>
<dbReference type="SMART" id="SM00257">
    <property type="entry name" value="LysM"/>
    <property type="match status" value="1"/>
</dbReference>
<evidence type="ECO:0000256" key="5">
    <source>
        <dbReference type="ARBA" id="ARBA00022801"/>
    </source>
</evidence>
<evidence type="ECO:0000256" key="3">
    <source>
        <dbReference type="ARBA" id="ARBA00022676"/>
    </source>
</evidence>
<keyword evidence="5" id="KW-0378">Hydrolase</keyword>
<evidence type="ECO:0000256" key="2">
    <source>
        <dbReference type="ARBA" id="ARBA00005992"/>
    </source>
</evidence>
<feature type="domain" description="L,D-TPase catalytic" evidence="12">
    <location>
        <begin position="103"/>
        <end position="233"/>
    </location>
</feature>
<dbReference type="Gene3D" id="2.40.440.10">
    <property type="entry name" value="L,D-transpeptidase catalytic domain-like"/>
    <property type="match status" value="1"/>
</dbReference>
<keyword evidence="10" id="KW-0732">Signal</keyword>
<comment type="pathway">
    <text evidence="1 9">Cell wall biogenesis; peptidoglycan biosynthesis.</text>
</comment>
<comment type="similarity">
    <text evidence="2">Belongs to the YkuD family.</text>
</comment>
<dbReference type="FunFam" id="2.40.440.10:FF:000002">
    <property type="entry name" value="L,D-transpeptidase ErfK/SrfK"/>
    <property type="match status" value="1"/>
</dbReference>
<keyword evidence="3" id="KW-0328">Glycosyltransferase</keyword>
<evidence type="ECO:0000256" key="4">
    <source>
        <dbReference type="ARBA" id="ARBA00022679"/>
    </source>
</evidence>
<keyword evidence="14" id="KW-1185">Reference proteome</keyword>